<evidence type="ECO:0000256" key="3">
    <source>
        <dbReference type="ARBA" id="ARBA00022475"/>
    </source>
</evidence>
<gene>
    <name evidence="10" type="ORF">GCM10009838_87210</name>
</gene>
<feature type="transmembrane region" description="Helical" evidence="8">
    <location>
        <begin position="286"/>
        <end position="305"/>
    </location>
</feature>
<evidence type="ECO:0000313" key="10">
    <source>
        <dbReference type="EMBL" id="GAA2007452.1"/>
    </source>
</evidence>
<keyword evidence="5 8" id="KW-1133">Transmembrane helix</keyword>
<reference evidence="11" key="1">
    <citation type="journal article" date="2019" name="Int. J. Syst. Evol. Microbiol.">
        <title>The Global Catalogue of Microorganisms (GCM) 10K type strain sequencing project: providing services to taxonomists for standard genome sequencing and annotation.</title>
        <authorList>
            <consortium name="The Broad Institute Genomics Platform"/>
            <consortium name="The Broad Institute Genome Sequencing Center for Infectious Disease"/>
            <person name="Wu L."/>
            <person name="Ma J."/>
        </authorList>
    </citation>
    <scope>NUCLEOTIDE SEQUENCE [LARGE SCALE GENOMIC DNA]</scope>
    <source>
        <strain evidence="11">JCM 16013</strain>
    </source>
</reference>
<evidence type="ECO:0000256" key="7">
    <source>
        <dbReference type="SAM" id="MobiDB-lite"/>
    </source>
</evidence>
<dbReference type="RefSeq" id="WP_344663130.1">
    <property type="nucleotide sequence ID" value="NZ_BAAAQM010000097.1"/>
</dbReference>
<dbReference type="PANTHER" id="PTHR23513">
    <property type="entry name" value="INTEGRAL MEMBRANE EFFLUX PROTEIN-RELATED"/>
    <property type="match status" value="1"/>
</dbReference>
<feature type="region of interest" description="Disordered" evidence="7">
    <location>
        <begin position="1"/>
        <end position="60"/>
    </location>
</feature>
<evidence type="ECO:0000256" key="6">
    <source>
        <dbReference type="ARBA" id="ARBA00023136"/>
    </source>
</evidence>
<dbReference type="Gene3D" id="1.20.1250.20">
    <property type="entry name" value="MFS general substrate transporter like domains"/>
    <property type="match status" value="1"/>
</dbReference>
<accession>A0ABP5ETM6</accession>
<keyword evidence="4 8" id="KW-0812">Transmembrane</keyword>
<dbReference type="InterPro" id="IPR036259">
    <property type="entry name" value="MFS_trans_sf"/>
</dbReference>
<feature type="transmembrane region" description="Helical" evidence="8">
    <location>
        <begin position="441"/>
        <end position="460"/>
    </location>
</feature>
<keyword evidence="2" id="KW-0813">Transport</keyword>
<organism evidence="10 11">
    <name type="scientific">Catenulispora subtropica</name>
    <dbReference type="NCBI Taxonomy" id="450798"/>
    <lineage>
        <taxon>Bacteria</taxon>
        <taxon>Bacillati</taxon>
        <taxon>Actinomycetota</taxon>
        <taxon>Actinomycetes</taxon>
        <taxon>Catenulisporales</taxon>
        <taxon>Catenulisporaceae</taxon>
        <taxon>Catenulispora</taxon>
    </lineage>
</organism>
<name>A0ABP5ETM6_9ACTN</name>
<keyword evidence="3" id="KW-1003">Cell membrane</keyword>
<evidence type="ECO:0000256" key="8">
    <source>
        <dbReference type="SAM" id="Phobius"/>
    </source>
</evidence>
<evidence type="ECO:0000259" key="9">
    <source>
        <dbReference type="PROSITE" id="PS50850"/>
    </source>
</evidence>
<comment type="subcellular location">
    <subcellularLocation>
        <location evidence="1">Cell membrane</location>
        <topology evidence="1">Multi-pass membrane protein</topology>
    </subcellularLocation>
</comment>
<dbReference type="CDD" id="cd06173">
    <property type="entry name" value="MFS_MefA_like"/>
    <property type="match status" value="1"/>
</dbReference>
<sequence>MSAATTATSDSGDSQPTAGDSAAEPGGAADVPGDPAFAPSGKAGPSSAPPEPDTAPSRLISSRLPAVLRRPDFRRYWLGQSVSLVGDEVHRIAMPLAAVLLFGAGATGMAWLTAAPLIPSLLLSIPAGVWADRRASRREIMLVADLGRFVAVASIPVAYAFGVLTLAQLIVSALIIGTLQVFFNVASNTLFAAMVPAGELVPATALTNGSRAFAFFSGPSLGGLLVQVFRAPFALVADAVSYLASAFTLGRISPVEPAPEERRKGGYLSGLRWVVRTPGVRAMQGTVACLNLFDFVFQALFVLYAVRHLHISAGVLGLVLGAGAIGGLAGAALCGRVVARLGFGAGIAVGCVGFAAPHVLAPLAAGPKAVIVLTLFAMEFCVGFGGMILDISAGAYLTAVMPDTLRSRISGVLQTVNYGIRPIGALLGGWLASVVGIRDTLWISAIGSTLAVLFILPSPLRTLRELPGALPG</sequence>
<comment type="caution">
    <text evidence="10">The sequence shown here is derived from an EMBL/GenBank/DDBJ whole genome shotgun (WGS) entry which is preliminary data.</text>
</comment>
<feature type="domain" description="Major facilitator superfamily (MFS) profile" evidence="9">
    <location>
        <begin position="234"/>
        <end position="472"/>
    </location>
</feature>
<feature type="compositionally biased region" description="Polar residues" evidence="7">
    <location>
        <begin position="1"/>
        <end position="18"/>
    </location>
</feature>
<feature type="transmembrane region" description="Helical" evidence="8">
    <location>
        <begin position="311"/>
        <end position="334"/>
    </location>
</feature>
<evidence type="ECO:0000256" key="5">
    <source>
        <dbReference type="ARBA" id="ARBA00022989"/>
    </source>
</evidence>
<keyword evidence="6 8" id="KW-0472">Membrane</keyword>
<feature type="transmembrane region" description="Helical" evidence="8">
    <location>
        <begin position="92"/>
        <end position="119"/>
    </location>
</feature>
<dbReference type="Proteomes" id="UP001499854">
    <property type="component" value="Unassembled WGS sequence"/>
</dbReference>
<proteinExistence type="predicted"/>
<dbReference type="PROSITE" id="PS50850">
    <property type="entry name" value="MFS"/>
    <property type="match status" value="1"/>
</dbReference>
<dbReference type="InterPro" id="IPR020846">
    <property type="entry name" value="MFS_dom"/>
</dbReference>
<dbReference type="EMBL" id="BAAAQM010000097">
    <property type="protein sequence ID" value="GAA2007452.1"/>
    <property type="molecule type" value="Genomic_DNA"/>
</dbReference>
<feature type="transmembrane region" description="Helical" evidence="8">
    <location>
        <begin position="370"/>
        <end position="397"/>
    </location>
</feature>
<protein>
    <submittedName>
        <fullName evidence="10">MFS transporter</fullName>
    </submittedName>
</protein>
<keyword evidence="11" id="KW-1185">Reference proteome</keyword>
<evidence type="ECO:0000256" key="2">
    <source>
        <dbReference type="ARBA" id="ARBA00022448"/>
    </source>
</evidence>
<dbReference type="PANTHER" id="PTHR23513:SF6">
    <property type="entry name" value="MAJOR FACILITATOR SUPERFAMILY ASSOCIATED DOMAIN-CONTAINING PROTEIN"/>
    <property type="match status" value="1"/>
</dbReference>
<feature type="transmembrane region" description="Helical" evidence="8">
    <location>
        <begin position="341"/>
        <end position="364"/>
    </location>
</feature>
<evidence type="ECO:0000256" key="1">
    <source>
        <dbReference type="ARBA" id="ARBA00004651"/>
    </source>
</evidence>
<dbReference type="SUPFAM" id="SSF103473">
    <property type="entry name" value="MFS general substrate transporter"/>
    <property type="match status" value="1"/>
</dbReference>
<evidence type="ECO:0000313" key="11">
    <source>
        <dbReference type="Proteomes" id="UP001499854"/>
    </source>
</evidence>
<feature type="transmembrane region" description="Helical" evidence="8">
    <location>
        <begin position="418"/>
        <end position="435"/>
    </location>
</feature>
<evidence type="ECO:0000256" key="4">
    <source>
        <dbReference type="ARBA" id="ARBA00022692"/>
    </source>
</evidence>
<dbReference type="Pfam" id="PF05977">
    <property type="entry name" value="MFS_3"/>
    <property type="match status" value="1"/>
</dbReference>
<dbReference type="InterPro" id="IPR010290">
    <property type="entry name" value="TM_effector"/>
</dbReference>
<feature type="compositionally biased region" description="Low complexity" evidence="7">
    <location>
        <begin position="35"/>
        <end position="46"/>
    </location>
</feature>